<keyword evidence="3 4" id="KW-0732">Signal</keyword>
<evidence type="ECO:0000256" key="3">
    <source>
        <dbReference type="ARBA" id="ARBA00022729"/>
    </source>
</evidence>
<name>A0ABU9HDF5_9GAMM</name>
<evidence type="ECO:0000313" key="6">
    <source>
        <dbReference type="Proteomes" id="UP001366060"/>
    </source>
</evidence>
<dbReference type="Gene3D" id="3.40.190.170">
    <property type="entry name" value="Bacterial extracellular solute-binding protein, family 7"/>
    <property type="match status" value="1"/>
</dbReference>
<dbReference type="InterPro" id="IPR018389">
    <property type="entry name" value="DctP_fam"/>
</dbReference>
<proteinExistence type="inferred from homology"/>
<protein>
    <submittedName>
        <fullName evidence="5">TRAP transporter substrate-binding protein</fullName>
    </submittedName>
</protein>
<dbReference type="Pfam" id="PF03480">
    <property type="entry name" value="DctP"/>
    <property type="match status" value="1"/>
</dbReference>
<dbReference type="PANTHER" id="PTHR33376:SF7">
    <property type="entry name" value="C4-DICARBOXYLATE-BINDING PROTEIN DCTB"/>
    <property type="match status" value="1"/>
</dbReference>
<feature type="chain" id="PRO_5047260697" evidence="4">
    <location>
        <begin position="29"/>
        <end position="343"/>
    </location>
</feature>
<dbReference type="CDD" id="cd13603">
    <property type="entry name" value="PBP2_TRAP_Siap_TeaA_like"/>
    <property type="match status" value="1"/>
</dbReference>
<comment type="caution">
    <text evidence="5">The sequence shown here is derived from an EMBL/GenBank/DDBJ whole genome shotgun (WGS) entry which is preliminary data.</text>
</comment>
<dbReference type="NCBIfam" id="NF037995">
    <property type="entry name" value="TRAP_S1"/>
    <property type="match status" value="1"/>
</dbReference>
<reference evidence="5 6" key="1">
    <citation type="submission" date="2024-02" db="EMBL/GenBank/DDBJ databases">
        <title>Bacteria isolated from the canopy kelp, Nereocystis luetkeana.</title>
        <authorList>
            <person name="Pfister C.A."/>
            <person name="Younker I.T."/>
            <person name="Light S.H."/>
        </authorList>
    </citation>
    <scope>NUCLEOTIDE SEQUENCE [LARGE SCALE GENOMIC DNA]</scope>
    <source>
        <strain evidence="5 6">TI.2.07</strain>
    </source>
</reference>
<dbReference type="PANTHER" id="PTHR33376">
    <property type="match status" value="1"/>
</dbReference>
<evidence type="ECO:0000256" key="4">
    <source>
        <dbReference type="SAM" id="SignalP"/>
    </source>
</evidence>
<evidence type="ECO:0000313" key="5">
    <source>
        <dbReference type="EMBL" id="MEL0659942.1"/>
    </source>
</evidence>
<dbReference type="EMBL" id="JBAKBA010000029">
    <property type="protein sequence ID" value="MEL0659942.1"/>
    <property type="molecule type" value="Genomic_DNA"/>
</dbReference>
<keyword evidence="6" id="KW-1185">Reference proteome</keyword>
<dbReference type="RefSeq" id="WP_025565394.1">
    <property type="nucleotide sequence ID" value="NZ_JBAKBA010000029.1"/>
</dbReference>
<sequence>MILRKKVIKQVTLATTCVMLLLAPVVQADSMRLKFAHQNNVYDADQLLAETFKTLLEERTNGDLKVSIYPGTLTGSEEEALEFAKAGTVSLAATSAGHIAGYYEDIQFLQLPYLFKSLEHYKVARSSSVVKEILAGASKATGMKALGVYSDCNGFAIASKKPINSLADAKGVKLRAMQNPLFIDIYEAFGFTVTPTDWGELYTSLQTGMVEADDLGVYCNDIFKMSEVVDSYAILNQMWTQKILFMSPKVWDKLTAEQKVIVTDIADEAIELTDAWQYAREAKFIEKVKEDKDQTITYPNTDEFKEASQSVYTKWFAKEPQWKTWYEEIQYLDPNARLPKAFK</sequence>
<dbReference type="InterPro" id="IPR038404">
    <property type="entry name" value="TRAP_DctP_sf"/>
</dbReference>
<organism evidence="5 6">
    <name type="scientific">Psychromonas arctica</name>
    <dbReference type="NCBI Taxonomy" id="168275"/>
    <lineage>
        <taxon>Bacteria</taxon>
        <taxon>Pseudomonadati</taxon>
        <taxon>Pseudomonadota</taxon>
        <taxon>Gammaproteobacteria</taxon>
        <taxon>Alteromonadales</taxon>
        <taxon>Psychromonadaceae</taxon>
        <taxon>Psychromonas</taxon>
    </lineage>
</organism>
<comment type="similarity">
    <text evidence="1">Belongs to the bacterial solute-binding protein 7 family.</text>
</comment>
<feature type="signal peptide" evidence="4">
    <location>
        <begin position="1"/>
        <end position="28"/>
    </location>
</feature>
<keyword evidence="2" id="KW-0813">Transport</keyword>
<gene>
    <name evidence="5" type="ORF">V6255_12420</name>
</gene>
<evidence type="ECO:0000256" key="2">
    <source>
        <dbReference type="ARBA" id="ARBA00022448"/>
    </source>
</evidence>
<evidence type="ECO:0000256" key="1">
    <source>
        <dbReference type="ARBA" id="ARBA00009023"/>
    </source>
</evidence>
<accession>A0ABU9HDF5</accession>
<dbReference type="Proteomes" id="UP001366060">
    <property type="component" value="Unassembled WGS sequence"/>
</dbReference>